<dbReference type="SUPFAM" id="SSF56112">
    <property type="entry name" value="Protein kinase-like (PK-like)"/>
    <property type="match status" value="1"/>
</dbReference>
<dbReference type="NCBIfam" id="NF038151">
    <property type="entry name" value="lanthi_synth_III"/>
    <property type="match status" value="1"/>
</dbReference>
<dbReference type="Pfam" id="PF25816">
    <property type="entry name" value="RamC_N"/>
    <property type="match status" value="1"/>
</dbReference>
<name>A0A1H6EZR0_9ACTN</name>
<dbReference type="OrthoDB" id="1492512at2"/>
<dbReference type="SMART" id="SM00220">
    <property type="entry name" value="S_TKc"/>
    <property type="match status" value="1"/>
</dbReference>
<dbReference type="Pfam" id="PF05147">
    <property type="entry name" value="LANC_like"/>
    <property type="match status" value="1"/>
</dbReference>
<dbReference type="CDD" id="cd04791">
    <property type="entry name" value="LanC_SerThrkinase"/>
    <property type="match status" value="1"/>
</dbReference>
<evidence type="ECO:0000313" key="2">
    <source>
        <dbReference type="EMBL" id="SEH02355.1"/>
    </source>
</evidence>
<keyword evidence="3" id="KW-1185">Reference proteome</keyword>
<dbReference type="InterPro" id="IPR058053">
    <property type="entry name" value="RamC_C"/>
</dbReference>
<dbReference type="Proteomes" id="UP000236732">
    <property type="component" value="Unassembled WGS sequence"/>
</dbReference>
<dbReference type="GO" id="GO:0031179">
    <property type="term" value="P:peptide modification"/>
    <property type="evidence" value="ECO:0007669"/>
    <property type="project" value="InterPro"/>
</dbReference>
<dbReference type="SUPFAM" id="SSF158745">
    <property type="entry name" value="LanC-like"/>
    <property type="match status" value="1"/>
</dbReference>
<dbReference type="InterPro" id="IPR000719">
    <property type="entry name" value="Prot_kinase_dom"/>
</dbReference>
<gene>
    <name evidence="2" type="ORF">SAMN05444920_12613</name>
</gene>
<dbReference type="InterPro" id="IPR057929">
    <property type="entry name" value="RamC_N"/>
</dbReference>
<dbReference type="SMART" id="SM01260">
    <property type="entry name" value="LANC_like"/>
    <property type="match status" value="1"/>
</dbReference>
<dbReference type="EMBL" id="FNVT01000026">
    <property type="protein sequence ID" value="SEH02355.1"/>
    <property type="molecule type" value="Genomic_DNA"/>
</dbReference>
<organism evidence="2 3">
    <name type="scientific">Nonomuraea solani</name>
    <dbReference type="NCBI Taxonomy" id="1144553"/>
    <lineage>
        <taxon>Bacteria</taxon>
        <taxon>Bacillati</taxon>
        <taxon>Actinomycetota</taxon>
        <taxon>Actinomycetes</taxon>
        <taxon>Streptosporangiales</taxon>
        <taxon>Streptosporangiaceae</taxon>
        <taxon>Nonomuraea</taxon>
    </lineage>
</organism>
<sequence length="851" mass="94268">MDRRYELYCTKDPYFYDRTDLDSPHVSIFEPLREEATPAGWERISAEGWIHLRPPGALIPRQGWKIHVSATLKNAERVTKEVRNYCVRYEITFKVVPDPVEWRNRNSKYAPRAASGKLATIYPSNHAQLHTVLAELGEILQGEAGPYILSDLRWGDGPLHVRYGAFQRLMTWDATGQSVLAIEDPQGKLVRDPRDPVFNPPEWAKLPSFLQPHLDRRNDLRLDGFPYEIVGALHYSNGGGVYEARDKRTAQRVVAKEGRPHAGIDLAGRDAVDRLRLERKILERLDGMLCVPQLLDYATVGEHEFLIEEFIEGQTLWHELLRRNPLIKTGPRPRQELTDYGRWAMALWERVTDAVHLMHDRGVVFGDLHMFNIFVIEQGDEVKLIDFEAGWFLEEGGRQVMANPGFAAPRGTKGTDVDEYALACLKLALFTPVTTLTRLDNGKAADLAHRIAEMFGVPWSWLESAVRMLSGTEPSVPVPGEADVIGSATSAIRASASPSREDRLFPGDINQFLEPSGGLSLAYGAAGVLWALQQIGSGSYSSGEQWLLKQTQQGQKDLPSGFYNGAHGIAYTLWELDHREAALDLLTTLTDRFDSDEPDNSLYSGLAGIGLSWLHFARLCGNDSFLRKAIRAGATIEERLGTIDSVPETSGGPHGYAGLMYGASGPALLFTALYEATGEAQYLDTAETALRQDLRRCTHDSDGGLHVNEGRRILPYLADGSAGIGLALHRFLAQYDVPDLRKSFDEIRHATTISFAIFPGLFRGLAGLILFNTHCGAATYASEQVRGLEWHATRWNGKTAFPGSQLLRLSMDLATGNSGVLLALAASQPGAETPVGLPLVTDYVNGYAERR</sequence>
<evidence type="ECO:0000259" key="1">
    <source>
        <dbReference type="PROSITE" id="PS50011"/>
    </source>
</evidence>
<accession>A0A1H6EZR0</accession>
<dbReference type="PROSITE" id="PS50011">
    <property type="entry name" value="PROTEIN_KINASE_DOM"/>
    <property type="match status" value="1"/>
</dbReference>
<dbReference type="Pfam" id="PF00069">
    <property type="entry name" value="Pkinase"/>
    <property type="match status" value="1"/>
</dbReference>
<dbReference type="InterPro" id="IPR053524">
    <property type="entry name" value="Aerial_hyphae_peptide-synth"/>
</dbReference>
<dbReference type="Gene3D" id="1.50.10.20">
    <property type="match status" value="1"/>
</dbReference>
<dbReference type="AlphaFoldDB" id="A0A1H6EZR0"/>
<dbReference type="RefSeq" id="WP_103963407.1">
    <property type="nucleotide sequence ID" value="NZ_FNVT01000026.1"/>
</dbReference>
<feature type="domain" description="Protein kinase" evidence="1">
    <location>
        <begin position="227"/>
        <end position="513"/>
    </location>
</feature>
<dbReference type="GO" id="GO:0005524">
    <property type="term" value="F:ATP binding"/>
    <property type="evidence" value="ECO:0007669"/>
    <property type="project" value="InterPro"/>
</dbReference>
<dbReference type="GO" id="GO:0004672">
    <property type="term" value="F:protein kinase activity"/>
    <property type="evidence" value="ECO:0007669"/>
    <property type="project" value="InterPro"/>
</dbReference>
<dbReference type="Gene3D" id="1.10.510.10">
    <property type="entry name" value="Transferase(Phosphotransferase) domain 1"/>
    <property type="match status" value="1"/>
</dbReference>
<reference evidence="2 3" key="1">
    <citation type="submission" date="2016-10" db="EMBL/GenBank/DDBJ databases">
        <authorList>
            <person name="de Groot N.N."/>
        </authorList>
    </citation>
    <scope>NUCLEOTIDE SEQUENCE [LARGE SCALE GENOMIC DNA]</scope>
    <source>
        <strain evidence="2 3">CGMCC 4.7037</strain>
    </source>
</reference>
<evidence type="ECO:0000313" key="3">
    <source>
        <dbReference type="Proteomes" id="UP000236732"/>
    </source>
</evidence>
<protein>
    <submittedName>
        <fullName evidence="2">Lanthionine synthetase C-like protein</fullName>
    </submittedName>
</protein>
<proteinExistence type="predicted"/>
<dbReference type="InterPro" id="IPR007822">
    <property type="entry name" value="LANC-like"/>
</dbReference>
<dbReference type="InterPro" id="IPR011009">
    <property type="entry name" value="Kinase-like_dom_sf"/>
</dbReference>